<reference evidence="1" key="2">
    <citation type="journal article" date="2022" name="Res Sq">
        <title>Comparative Genomics Reveals Insights into the Divergent Evolution of Astigmatic Mites and Household Pest Adaptations.</title>
        <authorList>
            <person name="Xiong Q."/>
            <person name="Wan A.T.-Y."/>
            <person name="Liu X.-Y."/>
            <person name="Fung C.S.-H."/>
            <person name="Xiao X."/>
            <person name="Malainual N."/>
            <person name="Hou J."/>
            <person name="Wang L."/>
            <person name="Wang M."/>
            <person name="Yang K."/>
            <person name="Cui Y."/>
            <person name="Leung E."/>
            <person name="Nong W."/>
            <person name="Shin S.-K."/>
            <person name="Au S."/>
            <person name="Jeong K.Y."/>
            <person name="Chew F.T."/>
            <person name="Hui J."/>
            <person name="Leung T.F."/>
            <person name="Tungtrongchitr A."/>
            <person name="Zhong N."/>
            <person name="Liu Z."/>
            <person name="Tsui S."/>
        </authorList>
    </citation>
    <scope>NUCLEOTIDE SEQUENCE</scope>
    <source>
        <strain evidence="1">Derf</strain>
        <tissue evidence="1">Whole organism</tissue>
    </source>
</reference>
<gene>
    <name evidence="1" type="ORF">DERF_010973</name>
</gene>
<sequence length="64" mass="7510">MKLILAIFCRYCKKKNHKIDDCWLLKAKNEKKSSNNDNETKRSNFSGMCMKISNENSSINSFLF</sequence>
<evidence type="ECO:0000313" key="1">
    <source>
        <dbReference type="EMBL" id="KAH9506231.1"/>
    </source>
</evidence>
<reference evidence="1" key="1">
    <citation type="submission" date="2013-05" db="EMBL/GenBank/DDBJ databases">
        <authorList>
            <person name="Yim A.K.Y."/>
            <person name="Chan T.F."/>
            <person name="Ji K.M."/>
            <person name="Liu X.Y."/>
            <person name="Zhou J.W."/>
            <person name="Li R.Q."/>
            <person name="Yang K.Y."/>
            <person name="Li J."/>
            <person name="Li M."/>
            <person name="Law P.T.W."/>
            <person name="Wu Y.L."/>
            <person name="Cai Z.L."/>
            <person name="Qin H."/>
            <person name="Bao Y."/>
            <person name="Leung R.K.K."/>
            <person name="Ng P.K.S."/>
            <person name="Zou J."/>
            <person name="Zhong X.J."/>
            <person name="Ran P.X."/>
            <person name="Zhong N.S."/>
            <person name="Liu Z.G."/>
            <person name="Tsui S.K.W."/>
        </authorList>
    </citation>
    <scope>NUCLEOTIDE SEQUENCE</scope>
    <source>
        <strain evidence="1">Derf</strain>
        <tissue evidence="1">Whole organism</tissue>
    </source>
</reference>
<keyword evidence="2" id="KW-1185">Reference proteome</keyword>
<dbReference type="AlphaFoldDB" id="A0A922L2N7"/>
<comment type="caution">
    <text evidence="1">The sequence shown here is derived from an EMBL/GenBank/DDBJ whole genome shotgun (WGS) entry which is preliminary data.</text>
</comment>
<accession>A0A922L2N7</accession>
<dbReference type="EMBL" id="ASGP02000005">
    <property type="protein sequence ID" value="KAH9506231.1"/>
    <property type="molecule type" value="Genomic_DNA"/>
</dbReference>
<organism evidence="1 2">
    <name type="scientific">Dermatophagoides farinae</name>
    <name type="common">American house dust mite</name>
    <dbReference type="NCBI Taxonomy" id="6954"/>
    <lineage>
        <taxon>Eukaryota</taxon>
        <taxon>Metazoa</taxon>
        <taxon>Ecdysozoa</taxon>
        <taxon>Arthropoda</taxon>
        <taxon>Chelicerata</taxon>
        <taxon>Arachnida</taxon>
        <taxon>Acari</taxon>
        <taxon>Acariformes</taxon>
        <taxon>Sarcoptiformes</taxon>
        <taxon>Astigmata</taxon>
        <taxon>Psoroptidia</taxon>
        <taxon>Analgoidea</taxon>
        <taxon>Pyroglyphidae</taxon>
        <taxon>Dermatophagoidinae</taxon>
        <taxon>Dermatophagoides</taxon>
    </lineage>
</organism>
<proteinExistence type="predicted"/>
<evidence type="ECO:0000313" key="2">
    <source>
        <dbReference type="Proteomes" id="UP000790347"/>
    </source>
</evidence>
<name>A0A922L2N7_DERFA</name>
<protein>
    <submittedName>
        <fullName evidence="1">Uncharacterized protein</fullName>
    </submittedName>
</protein>
<dbReference type="Proteomes" id="UP000790347">
    <property type="component" value="Unassembled WGS sequence"/>
</dbReference>